<dbReference type="Gene3D" id="2.30.40.10">
    <property type="entry name" value="Urease, subunit C, domain 1"/>
    <property type="match status" value="1"/>
</dbReference>
<dbReference type="InterPro" id="IPR032466">
    <property type="entry name" value="Metal_Hydrolase"/>
</dbReference>
<dbReference type="AlphaFoldDB" id="A0A8J3WDU8"/>
<name>A0A8J3WDU8_PLARO</name>
<dbReference type="SUPFAM" id="SSF51338">
    <property type="entry name" value="Composite domain of metallo-dependent hydrolases"/>
    <property type="match status" value="1"/>
</dbReference>
<dbReference type="InterPro" id="IPR011059">
    <property type="entry name" value="Metal-dep_hydrolase_composite"/>
</dbReference>
<protein>
    <recommendedName>
        <fullName evidence="1">Amidohydrolase-related domain-containing protein</fullName>
    </recommendedName>
</protein>
<feature type="domain" description="Amidohydrolase-related" evidence="1">
    <location>
        <begin position="53"/>
        <end position="390"/>
    </location>
</feature>
<dbReference type="Pfam" id="PF01979">
    <property type="entry name" value="Amidohydro_1"/>
    <property type="match status" value="1"/>
</dbReference>
<reference evidence="2" key="1">
    <citation type="submission" date="2021-01" db="EMBL/GenBank/DDBJ databases">
        <title>Whole genome shotgun sequence of Planobispora rosea NBRC 15558.</title>
        <authorList>
            <person name="Komaki H."/>
            <person name="Tamura T."/>
        </authorList>
    </citation>
    <scope>NUCLEOTIDE SEQUENCE</scope>
    <source>
        <strain evidence="2">NBRC 15558</strain>
    </source>
</reference>
<accession>A0A8J3WDU8</accession>
<dbReference type="Gene3D" id="3.20.20.140">
    <property type="entry name" value="Metal-dependent hydrolases"/>
    <property type="match status" value="1"/>
</dbReference>
<evidence type="ECO:0000313" key="3">
    <source>
        <dbReference type="Proteomes" id="UP000655044"/>
    </source>
</evidence>
<organism evidence="2 3">
    <name type="scientific">Planobispora rosea</name>
    <dbReference type="NCBI Taxonomy" id="35762"/>
    <lineage>
        <taxon>Bacteria</taxon>
        <taxon>Bacillati</taxon>
        <taxon>Actinomycetota</taxon>
        <taxon>Actinomycetes</taxon>
        <taxon>Streptosporangiales</taxon>
        <taxon>Streptosporangiaceae</taxon>
        <taxon>Planobispora</taxon>
    </lineage>
</organism>
<dbReference type="InterPro" id="IPR006680">
    <property type="entry name" value="Amidohydro-rel"/>
</dbReference>
<dbReference type="RefSeq" id="WP_068926132.1">
    <property type="nucleotide sequence ID" value="NZ_BMQP01000020.1"/>
</dbReference>
<proteinExistence type="predicted"/>
<dbReference type="PANTHER" id="PTHR43135:SF3">
    <property type="entry name" value="ALPHA-D-RIBOSE 1-METHYLPHOSPHONATE 5-TRIPHOSPHATE DIPHOSPHATASE"/>
    <property type="match status" value="1"/>
</dbReference>
<dbReference type="SUPFAM" id="SSF51556">
    <property type="entry name" value="Metallo-dependent hydrolases"/>
    <property type="match status" value="1"/>
</dbReference>
<evidence type="ECO:0000313" key="2">
    <source>
        <dbReference type="EMBL" id="GIH85715.1"/>
    </source>
</evidence>
<dbReference type="InterPro" id="IPR051781">
    <property type="entry name" value="Metallo-dep_Hydrolase"/>
</dbReference>
<gene>
    <name evidence="2" type="ORF">Pro02_41230</name>
</gene>
<dbReference type="Proteomes" id="UP000655044">
    <property type="component" value="Unassembled WGS sequence"/>
</dbReference>
<dbReference type="EMBL" id="BOOI01000038">
    <property type="protein sequence ID" value="GIH85715.1"/>
    <property type="molecule type" value="Genomic_DNA"/>
</dbReference>
<sequence length="394" mass="39932">MSFLAIRTARVFDGERLRDEVTVVLVKDGRIAGVEAGPAVPDGWPVQDLPGGTLLPGLIDAHVHLCADSGPSALDRLSGLTEEQLEASIETSLEAHLAAGVTTVRDLGDYHDAVLAWRAKAGPDLPAVVAAGAPITSVGGHCWSMGGEAQGVKGLREAVRRRAERGADIIKIMASGGVLTPGTDTMRPQFTDEELKAAVDEAHALGLPITAHAHALAAVRQALAAGVDGIEHCTCLTPAGVRLDDALLAALAGSGVAVCATLGSDPDVVVPPQVVMMAARAGITEAVLQEAVARLHRGGVRLVAGSDAGIGPAKPHGLLPATLDEYVRSGLPPASALAAATSVAAGACGVGGRKGRIRPGYDADLVVVGGDPTRDITAVARPLAVYLAGRPVTG</sequence>
<keyword evidence="3" id="KW-1185">Reference proteome</keyword>
<evidence type="ECO:0000259" key="1">
    <source>
        <dbReference type="Pfam" id="PF01979"/>
    </source>
</evidence>
<comment type="caution">
    <text evidence="2">The sequence shown here is derived from an EMBL/GenBank/DDBJ whole genome shotgun (WGS) entry which is preliminary data.</text>
</comment>
<dbReference type="PANTHER" id="PTHR43135">
    <property type="entry name" value="ALPHA-D-RIBOSE 1-METHYLPHOSPHONATE 5-TRIPHOSPHATE DIPHOSPHATASE"/>
    <property type="match status" value="1"/>
</dbReference>
<dbReference type="GO" id="GO:0016810">
    <property type="term" value="F:hydrolase activity, acting on carbon-nitrogen (but not peptide) bonds"/>
    <property type="evidence" value="ECO:0007669"/>
    <property type="project" value="InterPro"/>
</dbReference>